<evidence type="ECO:0000256" key="1">
    <source>
        <dbReference type="ARBA" id="ARBA00004123"/>
    </source>
</evidence>
<feature type="compositionally biased region" description="Polar residues" evidence="3">
    <location>
        <begin position="461"/>
        <end position="473"/>
    </location>
</feature>
<evidence type="ECO:0000313" key="7">
    <source>
        <dbReference type="Proteomes" id="UP000019373"/>
    </source>
</evidence>
<dbReference type="InterPro" id="IPR016024">
    <property type="entry name" value="ARM-type_fold"/>
</dbReference>
<dbReference type="AlphaFoldDB" id="U1GG28"/>
<dbReference type="Proteomes" id="UP000019373">
    <property type="component" value="Unassembled WGS sequence"/>
</dbReference>
<dbReference type="Pfam" id="PF22972">
    <property type="entry name" value="EVH1_PP4R3"/>
    <property type="match status" value="1"/>
</dbReference>
<dbReference type="GO" id="GO:0005654">
    <property type="term" value="C:nucleoplasm"/>
    <property type="evidence" value="ECO:0007669"/>
    <property type="project" value="TreeGrafter"/>
</dbReference>
<dbReference type="eggNOG" id="KOG2175">
    <property type="taxonomic scope" value="Eukaryota"/>
</dbReference>
<dbReference type="GO" id="GO:0030289">
    <property type="term" value="C:protein phosphatase 4 complex"/>
    <property type="evidence" value="ECO:0007669"/>
    <property type="project" value="TreeGrafter"/>
</dbReference>
<dbReference type="SUPFAM" id="SSF48371">
    <property type="entry name" value="ARM repeat"/>
    <property type="match status" value="1"/>
</dbReference>
<dbReference type="GO" id="GO:0006974">
    <property type="term" value="P:DNA damage response"/>
    <property type="evidence" value="ECO:0007669"/>
    <property type="project" value="TreeGrafter"/>
</dbReference>
<dbReference type="Gene3D" id="2.30.29.30">
    <property type="entry name" value="Pleckstrin-homology domain (PH domain)/Phosphotyrosine-binding domain (PTB)"/>
    <property type="match status" value="1"/>
</dbReference>
<feature type="compositionally biased region" description="Low complexity" evidence="3">
    <location>
        <begin position="805"/>
        <end position="816"/>
    </location>
</feature>
<evidence type="ECO:0000259" key="4">
    <source>
        <dbReference type="Pfam" id="PF04802"/>
    </source>
</evidence>
<dbReference type="GO" id="GO:0072542">
    <property type="term" value="F:protein phosphatase activator activity"/>
    <property type="evidence" value="ECO:0007669"/>
    <property type="project" value="TreeGrafter"/>
</dbReference>
<dbReference type="RefSeq" id="XP_007803362.1">
    <property type="nucleotide sequence ID" value="XM_007805171.1"/>
</dbReference>
<feature type="compositionally biased region" description="Polar residues" evidence="3">
    <location>
        <begin position="734"/>
        <end position="749"/>
    </location>
</feature>
<dbReference type="InterPro" id="IPR006887">
    <property type="entry name" value="P4R3-like_central_dom"/>
</dbReference>
<sequence>MALQVPAANDRKRVKVYELKESDWFDRGTGFCTGQLVNDEPRLYVESEDHPERMLLDTQISREDAYQKQQDTLIVWTEPNGTDMALSFQEAEGCLVIWEYLNHVQKSLQALNPDDALSDDAMESFSNAITLPDPELGNLPDIEHVIRIASSTPGGREALSKFLIREDYVAKIIPLVETSEDLESLQDLHKLCNVMKSLILLNDNAIIEHLVTDEIITGVVGALEYDPDFPTHKANHRQYLNDTTRYKEVVPIRDQVIQKKIHHTWRLQYLKDVVLARILDDPTFSVLNSIIFFHQVDIVQHLQGNASFLKELFAVFDAQNHDIKRREDAVHFLHQCAAIAKNLQAPARANLFANFISHGLFNVITFAIKHPNPSMRTTGIDILVALLDHDPMMMRGYMLKAVHDKKSPLTDTMIELLHAETDLGVKNQLADAIKILLDPQAPGQETPGNRNGGEFMPKISRQPQISPSQAANEQFAQDHFDGSCKRLFRPLRDLKDRETMQDFTYQEVSLHTHLVEILTYFVRSHSIRSRHFVLSEKLPARVAQLLRVSQKPLKLTALKFFRTCVSLQDQFYVNQMMQNSTFDFILDIVIETMPRDNLLNSACLEMFEFIKRENIKNVILHVVEKYRDKVKDITYVDTFQNLINRYEQMQGYNADMGQTLFSQDDESPSTARNHINGGHRWQGIKEMDSAQEEYFNTSDDDEEGGPVNREDVNRVRSDRFEYHSHRLKMGGLPNGNTAKSNTGANTSPMSGGGGKPLVDYPEDEDDFVDENMDVRSSSGSGSAPVLTPQTPGTPESMTSEKENTSPESINNSSSSSGHRRLQPSPDIPEKILEKRRREDDEDEDDELSKLSTGIKRRNSTSSHSSTTSTGTSSFPGLRRKKSLLRNKQQQQSQGQSQGHGGAGKGDERSSTSPDGETHAAGGGSSSSSGMRTGTGTATGKKKIAISLSSTIALKGEKIEDVSKSKSNPPPPLPDIVAAVDGEAATKDDGGEGGGGGGEEEEKEEKGAS</sequence>
<feature type="compositionally biased region" description="Acidic residues" evidence="3">
    <location>
        <begin position="760"/>
        <end position="771"/>
    </location>
</feature>
<feature type="compositionally biased region" description="Basic and acidic residues" evidence="3">
    <location>
        <begin position="954"/>
        <end position="963"/>
    </location>
</feature>
<accession>U1GG28</accession>
<reference evidence="7" key="1">
    <citation type="journal article" date="2014" name="BMC Genomics">
        <title>Genome characteristics reveal the impact of lichenization on lichen-forming fungus Endocarpon pusillum Hedwig (Verrucariales, Ascomycota).</title>
        <authorList>
            <person name="Wang Y.-Y."/>
            <person name="Liu B."/>
            <person name="Zhang X.-Y."/>
            <person name="Zhou Q.-M."/>
            <person name="Zhang T."/>
            <person name="Li H."/>
            <person name="Yu Y.-F."/>
            <person name="Zhang X.-L."/>
            <person name="Hao X.-Y."/>
            <person name="Wang M."/>
            <person name="Wang L."/>
            <person name="Wei J.-C."/>
        </authorList>
    </citation>
    <scope>NUCLEOTIDE SEQUENCE [LARGE SCALE GENOMIC DNA]</scope>
    <source>
        <strain evidence="7">Z07020 / HMAS-L-300199</strain>
    </source>
</reference>
<feature type="compositionally biased region" description="Low complexity" evidence="3">
    <location>
        <begin position="859"/>
        <end position="873"/>
    </location>
</feature>
<dbReference type="HOGENOM" id="CLU_004909_0_1_1"/>
<dbReference type="InterPro" id="IPR011993">
    <property type="entry name" value="PH-like_dom_sf"/>
</dbReference>
<keyword evidence="2" id="KW-0539">Nucleus</keyword>
<feature type="compositionally biased region" description="Polar residues" evidence="3">
    <location>
        <begin position="774"/>
        <end position="797"/>
    </location>
</feature>
<feature type="compositionally biased region" description="Low complexity" evidence="3">
    <location>
        <begin position="885"/>
        <end position="896"/>
    </location>
</feature>
<dbReference type="GeneID" id="19238393"/>
<organism evidence="6 7">
    <name type="scientific">Endocarpon pusillum (strain Z07020 / HMAS-L-300199)</name>
    <name type="common">Lichen-forming fungus</name>
    <dbReference type="NCBI Taxonomy" id="1263415"/>
    <lineage>
        <taxon>Eukaryota</taxon>
        <taxon>Fungi</taxon>
        <taxon>Dikarya</taxon>
        <taxon>Ascomycota</taxon>
        <taxon>Pezizomycotina</taxon>
        <taxon>Eurotiomycetes</taxon>
        <taxon>Chaetothyriomycetidae</taxon>
        <taxon>Verrucariales</taxon>
        <taxon>Verrucariaceae</taxon>
        <taxon>Endocarpon</taxon>
    </lineage>
</organism>
<dbReference type="PANTHER" id="PTHR23318:SF0">
    <property type="entry name" value="SERINE_THREONINE-PROTEIN PHOSPHATASE 4 REGULATORY SUBUNIT 3"/>
    <property type="match status" value="1"/>
</dbReference>
<dbReference type="OrthoDB" id="27483at2759"/>
<proteinExistence type="predicted"/>
<dbReference type="InterPro" id="IPR055236">
    <property type="entry name" value="EVH1_PP4R3"/>
</dbReference>
<name>U1GG28_ENDPU</name>
<feature type="compositionally biased region" description="Low complexity" evidence="3">
    <location>
        <begin position="925"/>
        <end position="938"/>
    </location>
</feature>
<evidence type="ECO:0000313" key="6">
    <source>
        <dbReference type="EMBL" id="ERF71068.1"/>
    </source>
</evidence>
<feature type="region of interest" description="Disordered" evidence="3">
    <location>
        <begin position="440"/>
        <end position="473"/>
    </location>
</feature>
<feature type="domain" description="Serine/threonine-protein phosphatase 4 regulatory subunit 3-like central" evidence="4">
    <location>
        <begin position="141"/>
        <end position="648"/>
    </location>
</feature>
<evidence type="ECO:0000256" key="2">
    <source>
        <dbReference type="ARBA" id="ARBA00023242"/>
    </source>
</evidence>
<feature type="compositionally biased region" description="Basic and acidic residues" evidence="3">
    <location>
        <begin position="827"/>
        <end position="838"/>
    </location>
</feature>
<dbReference type="OMA" id="ALMTHNN"/>
<evidence type="ECO:0000256" key="3">
    <source>
        <dbReference type="SAM" id="MobiDB-lite"/>
    </source>
</evidence>
<feature type="region of interest" description="Disordered" evidence="3">
    <location>
        <begin position="693"/>
        <end position="1008"/>
    </location>
</feature>
<dbReference type="InterPro" id="IPR051137">
    <property type="entry name" value="PP4R3-like"/>
</dbReference>
<protein>
    <submittedName>
        <fullName evidence="6">Uncharacterized protein</fullName>
    </submittedName>
</protein>
<dbReference type="EMBL" id="KE721267">
    <property type="protein sequence ID" value="ERF71068.1"/>
    <property type="molecule type" value="Genomic_DNA"/>
</dbReference>
<feature type="compositionally biased region" description="Basic and acidic residues" evidence="3">
    <location>
        <begin position="708"/>
        <end position="724"/>
    </location>
</feature>
<dbReference type="Pfam" id="PF04802">
    <property type="entry name" value="PP4R3"/>
    <property type="match status" value="1"/>
</dbReference>
<keyword evidence="7" id="KW-1185">Reference proteome</keyword>
<gene>
    <name evidence="6" type="ORF">EPUS_03349</name>
</gene>
<feature type="domain" description="PP4R3 EVH1-like" evidence="5">
    <location>
        <begin position="11"/>
        <end position="108"/>
    </location>
</feature>
<comment type="subcellular location">
    <subcellularLocation>
        <location evidence="1">Nucleus</location>
    </subcellularLocation>
</comment>
<evidence type="ECO:0000259" key="5">
    <source>
        <dbReference type="Pfam" id="PF22972"/>
    </source>
</evidence>
<dbReference type="PANTHER" id="PTHR23318">
    <property type="entry name" value="ATP SYNTHASE GAMMA-RELATED"/>
    <property type="match status" value="1"/>
</dbReference>